<organism evidence="5 6">
    <name type="scientific">Stutzerimonas stutzeri</name>
    <name type="common">Pseudomonas stutzeri</name>
    <dbReference type="NCBI Taxonomy" id="316"/>
    <lineage>
        <taxon>Bacteria</taxon>
        <taxon>Pseudomonadati</taxon>
        <taxon>Pseudomonadota</taxon>
        <taxon>Gammaproteobacteria</taxon>
        <taxon>Pseudomonadales</taxon>
        <taxon>Pseudomonadaceae</taxon>
        <taxon>Stutzerimonas</taxon>
    </lineage>
</organism>
<dbReference type="Pfam" id="PF12833">
    <property type="entry name" value="HTH_18"/>
    <property type="match status" value="1"/>
</dbReference>
<name>A0A172WTL2_STUST</name>
<sequence length="343" mass="39169">MAMPTGYDCDTRFIAAHHQPAVLIDLALSRGIDNHQLLRGSGLFYEDVISGQARISPLQLLTLIGNAQRLLEADDSSFLFGQRLLPGHYGEVSHALTHACTLQQALEQLQQFRVLLSPLLTPRLFLDERRAYLYWTDNCGIGNQQRFLTEASLTAVVAMSRRLSGERLPWRFHLAYPQPRHVEQYWVHLSEQLTFASQMTMMSLPLEYLHTPWPGASATAGQVAQQASCAQLESLGWPGSFIDQLYDHLYANIREPLNLERVAQSFEMSPASLKRKLHKHGTGFQEQLDQVRKHVALYLYQMKGYSNEEVASYLRFNDTTNFRRSFKRWTGLAPSSLRQLFQS</sequence>
<dbReference type="PANTHER" id="PTHR47894">
    <property type="entry name" value="HTH-TYPE TRANSCRIPTIONAL REGULATOR GADX"/>
    <property type="match status" value="1"/>
</dbReference>
<dbReference type="GO" id="GO:0005829">
    <property type="term" value="C:cytosol"/>
    <property type="evidence" value="ECO:0007669"/>
    <property type="project" value="TreeGrafter"/>
</dbReference>
<evidence type="ECO:0000313" key="5">
    <source>
        <dbReference type="EMBL" id="ANF26645.1"/>
    </source>
</evidence>
<gene>
    <name evidence="5" type="ORF">PS273GM_16540</name>
</gene>
<dbReference type="AlphaFoldDB" id="A0A172WTL2"/>
<dbReference type="Proteomes" id="UP000077787">
    <property type="component" value="Chromosome"/>
</dbReference>
<dbReference type="PROSITE" id="PS01124">
    <property type="entry name" value="HTH_ARAC_FAMILY_2"/>
    <property type="match status" value="1"/>
</dbReference>
<dbReference type="eggNOG" id="COG2207">
    <property type="taxonomic scope" value="Bacteria"/>
</dbReference>
<dbReference type="PANTHER" id="PTHR47894:SF1">
    <property type="entry name" value="HTH-TYPE TRANSCRIPTIONAL REGULATOR VQSM"/>
    <property type="match status" value="1"/>
</dbReference>
<keyword evidence="1" id="KW-0805">Transcription regulation</keyword>
<evidence type="ECO:0000256" key="3">
    <source>
        <dbReference type="ARBA" id="ARBA00023163"/>
    </source>
</evidence>
<dbReference type="InterPro" id="IPR032687">
    <property type="entry name" value="AraC-type_N"/>
</dbReference>
<dbReference type="SMART" id="SM00342">
    <property type="entry name" value="HTH_ARAC"/>
    <property type="match status" value="1"/>
</dbReference>
<evidence type="ECO:0000256" key="1">
    <source>
        <dbReference type="ARBA" id="ARBA00023015"/>
    </source>
</evidence>
<dbReference type="InterPro" id="IPR018060">
    <property type="entry name" value="HTH_AraC"/>
</dbReference>
<dbReference type="InterPro" id="IPR009057">
    <property type="entry name" value="Homeodomain-like_sf"/>
</dbReference>
<dbReference type="SUPFAM" id="SSF46689">
    <property type="entry name" value="Homeodomain-like"/>
    <property type="match status" value="1"/>
</dbReference>
<dbReference type="GO" id="GO:0003700">
    <property type="term" value="F:DNA-binding transcription factor activity"/>
    <property type="evidence" value="ECO:0007669"/>
    <property type="project" value="InterPro"/>
</dbReference>
<reference evidence="5 6" key="1">
    <citation type="submission" date="2016-05" db="EMBL/GenBank/DDBJ databases">
        <title>Genome sequence of Pseudomonas stutzeri 273 and identification of the exopolysaccharide biosynthesis locus.</title>
        <authorList>
            <person name="Wu S."/>
            <person name="Sun C."/>
        </authorList>
    </citation>
    <scope>NUCLEOTIDE SEQUENCE [LARGE SCALE GENOMIC DNA]</scope>
    <source>
        <strain evidence="5 6">273</strain>
    </source>
</reference>
<dbReference type="Gene3D" id="1.10.10.60">
    <property type="entry name" value="Homeodomain-like"/>
    <property type="match status" value="1"/>
</dbReference>
<dbReference type="RefSeq" id="WP_064481979.1">
    <property type="nucleotide sequence ID" value="NZ_CP015641.1"/>
</dbReference>
<dbReference type="GO" id="GO:0000976">
    <property type="term" value="F:transcription cis-regulatory region binding"/>
    <property type="evidence" value="ECO:0007669"/>
    <property type="project" value="TreeGrafter"/>
</dbReference>
<evidence type="ECO:0000313" key="6">
    <source>
        <dbReference type="Proteomes" id="UP000077787"/>
    </source>
</evidence>
<dbReference type="Pfam" id="PF12625">
    <property type="entry name" value="Arabinose_bd"/>
    <property type="match status" value="1"/>
</dbReference>
<feature type="domain" description="HTH araC/xylS-type" evidence="4">
    <location>
        <begin position="243"/>
        <end position="340"/>
    </location>
</feature>
<keyword evidence="3" id="KW-0804">Transcription</keyword>
<accession>A0A172WTL2</accession>
<evidence type="ECO:0000256" key="2">
    <source>
        <dbReference type="ARBA" id="ARBA00023125"/>
    </source>
</evidence>
<dbReference type="OrthoDB" id="5582699at2"/>
<keyword evidence="2" id="KW-0238">DNA-binding</keyword>
<proteinExistence type="predicted"/>
<protein>
    <submittedName>
        <fullName evidence="5">AraC family transcriptional regulator</fullName>
    </submittedName>
</protein>
<evidence type="ECO:0000259" key="4">
    <source>
        <dbReference type="PROSITE" id="PS01124"/>
    </source>
</evidence>
<dbReference type="EMBL" id="CP015641">
    <property type="protein sequence ID" value="ANF26645.1"/>
    <property type="molecule type" value="Genomic_DNA"/>
</dbReference>